<dbReference type="InterPro" id="IPR030868">
    <property type="entry name" value="MqnA"/>
</dbReference>
<sequence length="209" mass="22810">MGLNRPITIGRIDYTNVWPIFHYAEEQLPADRFIIDRRVPSALNTAMQRGEIDITSMSSFAYAQYADSFLLLPDLSVSAAGRVNSILLITKEPLEKVLKGTIALTSTSATSVNLLKILMSLYYKASPDYITMDPSLDEMLGSADAALLIGDPAIQASWRSEGFTVIDLGELWRSWTGLGMTFALFAVHKAAAAAYPKAVSQVLQALTDS</sequence>
<name>A0ABS7CDY6_9BACL</name>
<evidence type="ECO:0000256" key="3">
    <source>
        <dbReference type="ARBA" id="ARBA00023239"/>
    </source>
</evidence>
<comment type="pathway">
    <text evidence="1">Quinol/quinone metabolism; menaquinone biosynthesis.</text>
</comment>
<accession>A0ABS7CDY6</accession>
<reference evidence="4 5" key="1">
    <citation type="submission" date="2021-07" db="EMBL/GenBank/DDBJ databases">
        <title>Paenibacillus radiodurans sp. nov., isolated from the southeastern edge of Tengger Desert.</title>
        <authorList>
            <person name="Zhang G."/>
        </authorList>
    </citation>
    <scope>NUCLEOTIDE SEQUENCE [LARGE SCALE GENOMIC DNA]</scope>
    <source>
        <strain evidence="4 5">CCM 7311</strain>
    </source>
</reference>
<evidence type="ECO:0000313" key="5">
    <source>
        <dbReference type="Proteomes" id="UP001519887"/>
    </source>
</evidence>
<dbReference type="Pfam" id="PF02621">
    <property type="entry name" value="VitK2_biosynth"/>
    <property type="match status" value="1"/>
</dbReference>
<gene>
    <name evidence="4" type="ORF">K0U00_33830</name>
</gene>
<comment type="caution">
    <text evidence="4">The sequence shown here is derived from an EMBL/GenBank/DDBJ whole genome shotgun (WGS) entry which is preliminary data.</text>
</comment>
<proteinExistence type="predicted"/>
<dbReference type="CDD" id="cd13634">
    <property type="entry name" value="PBP2_Sco4506"/>
    <property type="match status" value="1"/>
</dbReference>
<organism evidence="4 5">
    <name type="scientific">Paenibacillus sepulcri</name>
    <dbReference type="NCBI Taxonomy" id="359917"/>
    <lineage>
        <taxon>Bacteria</taxon>
        <taxon>Bacillati</taxon>
        <taxon>Bacillota</taxon>
        <taxon>Bacilli</taxon>
        <taxon>Bacillales</taxon>
        <taxon>Paenibacillaceae</taxon>
        <taxon>Paenibacillus</taxon>
    </lineage>
</organism>
<dbReference type="EMBL" id="JAHZIK010001456">
    <property type="protein sequence ID" value="MBW7459042.1"/>
    <property type="molecule type" value="Genomic_DNA"/>
</dbReference>
<keyword evidence="5" id="KW-1185">Reference proteome</keyword>
<dbReference type="Gene3D" id="3.40.190.10">
    <property type="entry name" value="Periplasmic binding protein-like II"/>
    <property type="match status" value="1"/>
</dbReference>
<dbReference type="PANTHER" id="PTHR37690:SF1">
    <property type="entry name" value="CHORISMATE DEHYDRATASE"/>
    <property type="match status" value="1"/>
</dbReference>
<dbReference type="SUPFAM" id="SSF53850">
    <property type="entry name" value="Periplasmic binding protein-like II"/>
    <property type="match status" value="1"/>
</dbReference>
<keyword evidence="2" id="KW-0474">Menaquinone biosynthesis</keyword>
<dbReference type="InterPro" id="IPR003773">
    <property type="entry name" value="Menaquinone_biosynth"/>
</dbReference>
<evidence type="ECO:0000256" key="2">
    <source>
        <dbReference type="ARBA" id="ARBA00022428"/>
    </source>
</evidence>
<keyword evidence="3" id="KW-0456">Lyase</keyword>
<dbReference type="Proteomes" id="UP001519887">
    <property type="component" value="Unassembled WGS sequence"/>
</dbReference>
<protein>
    <submittedName>
        <fullName evidence="4">Menaquinone biosynthesis protein</fullName>
    </submittedName>
</protein>
<dbReference type="PANTHER" id="PTHR37690">
    <property type="entry name" value="CHORISMATE DEHYDRATASE"/>
    <property type="match status" value="1"/>
</dbReference>
<evidence type="ECO:0000256" key="1">
    <source>
        <dbReference type="ARBA" id="ARBA00004863"/>
    </source>
</evidence>
<feature type="non-terminal residue" evidence="4">
    <location>
        <position position="209"/>
    </location>
</feature>
<evidence type="ECO:0000313" key="4">
    <source>
        <dbReference type="EMBL" id="MBW7459042.1"/>
    </source>
</evidence>